<feature type="compositionally biased region" description="Polar residues" evidence="1">
    <location>
        <begin position="17"/>
        <end position="29"/>
    </location>
</feature>
<proteinExistence type="predicted"/>
<evidence type="ECO:0000313" key="2">
    <source>
        <dbReference type="EMBL" id="KIM25424.1"/>
    </source>
</evidence>
<dbReference type="Proteomes" id="UP000054097">
    <property type="component" value="Unassembled WGS sequence"/>
</dbReference>
<organism evidence="2 3">
    <name type="scientific">Serendipita vermifera MAFF 305830</name>
    <dbReference type="NCBI Taxonomy" id="933852"/>
    <lineage>
        <taxon>Eukaryota</taxon>
        <taxon>Fungi</taxon>
        <taxon>Dikarya</taxon>
        <taxon>Basidiomycota</taxon>
        <taxon>Agaricomycotina</taxon>
        <taxon>Agaricomycetes</taxon>
        <taxon>Sebacinales</taxon>
        <taxon>Serendipitaceae</taxon>
        <taxon>Serendipita</taxon>
    </lineage>
</organism>
<name>A0A0C3AZM2_SERVB</name>
<sequence>MGTTYIPHDSQPLPHNDTITNHQQDDNPLTPTCRRYHSTSRCLGVFPTHHESA</sequence>
<reference evidence="3" key="2">
    <citation type="submission" date="2015-01" db="EMBL/GenBank/DDBJ databases">
        <title>Evolutionary Origins and Diversification of the Mycorrhizal Mutualists.</title>
        <authorList>
            <consortium name="DOE Joint Genome Institute"/>
            <consortium name="Mycorrhizal Genomics Consortium"/>
            <person name="Kohler A."/>
            <person name="Kuo A."/>
            <person name="Nagy L.G."/>
            <person name="Floudas D."/>
            <person name="Copeland A."/>
            <person name="Barry K.W."/>
            <person name="Cichocki N."/>
            <person name="Veneault-Fourrey C."/>
            <person name="LaButti K."/>
            <person name="Lindquist E.A."/>
            <person name="Lipzen A."/>
            <person name="Lundell T."/>
            <person name="Morin E."/>
            <person name="Murat C."/>
            <person name="Riley R."/>
            <person name="Ohm R."/>
            <person name="Sun H."/>
            <person name="Tunlid A."/>
            <person name="Henrissat B."/>
            <person name="Grigoriev I.V."/>
            <person name="Hibbett D.S."/>
            <person name="Martin F."/>
        </authorList>
    </citation>
    <scope>NUCLEOTIDE SEQUENCE [LARGE SCALE GENOMIC DNA]</scope>
    <source>
        <strain evidence="3">MAFF 305830</strain>
    </source>
</reference>
<gene>
    <name evidence="2" type="ORF">M408DRAFT_331181</name>
</gene>
<dbReference type="EMBL" id="KN824314">
    <property type="protein sequence ID" value="KIM25424.1"/>
    <property type="molecule type" value="Genomic_DNA"/>
</dbReference>
<feature type="region of interest" description="Disordered" evidence="1">
    <location>
        <begin position="1"/>
        <end position="29"/>
    </location>
</feature>
<evidence type="ECO:0000313" key="3">
    <source>
        <dbReference type="Proteomes" id="UP000054097"/>
    </source>
</evidence>
<protein>
    <submittedName>
        <fullName evidence="2">Uncharacterized protein</fullName>
    </submittedName>
</protein>
<keyword evidence="3" id="KW-1185">Reference proteome</keyword>
<accession>A0A0C3AZM2</accession>
<dbReference type="HOGENOM" id="CLU_3070158_0_0_1"/>
<dbReference type="AlphaFoldDB" id="A0A0C3AZM2"/>
<evidence type="ECO:0000256" key="1">
    <source>
        <dbReference type="SAM" id="MobiDB-lite"/>
    </source>
</evidence>
<reference evidence="2 3" key="1">
    <citation type="submission" date="2014-04" db="EMBL/GenBank/DDBJ databases">
        <authorList>
            <consortium name="DOE Joint Genome Institute"/>
            <person name="Kuo A."/>
            <person name="Zuccaro A."/>
            <person name="Kohler A."/>
            <person name="Nagy L.G."/>
            <person name="Floudas D."/>
            <person name="Copeland A."/>
            <person name="Barry K.W."/>
            <person name="Cichocki N."/>
            <person name="Veneault-Fourrey C."/>
            <person name="LaButti K."/>
            <person name="Lindquist E.A."/>
            <person name="Lipzen A."/>
            <person name="Lundell T."/>
            <person name="Morin E."/>
            <person name="Murat C."/>
            <person name="Sun H."/>
            <person name="Tunlid A."/>
            <person name="Henrissat B."/>
            <person name="Grigoriev I.V."/>
            <person name="Hibbett D.S."/>
            <person name="Martin F."/>
            <person name="Nordberg H.P."/>
            <person name="Cantor M.N."/>
            <person name="Hua S.X."/>
        </authorList>
    </citation>
    <scope>NUCLEOTIDE SEQUENCE [LARGE SCALE GENOMIC DNA]</scope>
    <source>
        <strain evidence="2 3">MAFF 305830</strain>
    </source>
</reference>